<dbReference type="Pfam" id="PF00754">
    <property type="entry name" value="F5_F8_type_C"/>
    <property type="match status" value="2"/>
</dbReference>
<dbReference type="InterPro" id="IPR018905">
    <property type="entry name" value="A-galactase_NEW3"/>
</dbReference>
<feature type="region of interest" description="Disordered" evidence="1">
    <location>
        <begin position="205"/>
        <end position="227"/>
    </location>
</feature>
<organism evidence="5 6">
    <name type="scientific">Trueperella pyogenes</name>
    <dbReference type="NCBI Taxonomy" id="1661"/>
    <lineage>
        <taxon>Bacteria</taxon>
        <taxon>Bacillati</taxon>
        <taxon>Actinomycetota</taxon>
        <taxon>Actinomycetes</taxon>
        <taxon>Actinomycetales</taxon>
        <taxon>Actinomycetaceae</taxon>
        <taxon>Trueperella</taxon>
    </lineage>
</organism>
<reference evidence="5 6" key="1">
    <citation type="submission" date="2018-11" db="EMBL/GenBank/DDBJ databases">
        <title>Multidrug-resistant genes are associated with an 42-kb island TGI1 carrying a complex class 1 integron in a Trueperella pyogenes.</title>
        <authorList>
            <person name="Dong W."/>
        </authorList>
    </citation>
    <scope>NUCLEOTIDE SEQUENCE [LARGE SCALE GENOMIC DNA]</scope>
    <source>
        <strain evidence="5 6">TP4</strain>
    </source>
</reference>
<accession>A0A3S9QNU2</accession>
<dbReference type="Pfam" id="PF12905">
    <property type="entry name" value="Glyco_hydro_101"/>
    <property type="match status" value="1"/>
</dbReference>
<dbReference type="Pfam" id="PF10633">
    <property type="entry name" value="NPCBM_assoc"/>
    <property type="match status" value="1"/>
</dbReference>
<evidence type="ECO:0000313" key="5">
    <source>
        <dbReference type="EMBL" id="AZR07626.1"/>
    </source>
</evidence>
<dbReference type="InterPro" id="IPR014718">
    <property type="entry name" value="GH-type_carb-bd"/>
</dbReference>
<gene>
    <name evidence="5" type="ORF">EBQ10_10235</name>
</gene>
<dbReference type="InterPro" id="IPR040633">
    <property type="entry name" value="Gal_mutarotas_3"/>
</dbReference>
<feature type="region of interest" description="Disordered" evidence="1">
    <location>
        <begin position="1366"/>
        <end position="1389"/>
    </location>
</feature>
<dbReference type="EMBL" id="CP033905">
    <property type="protein sequence ID" value="AZR07626.1"/>
    <property type="molecule type" value="Genomic_DNA"/>
</dbReference>
<keyword evidence="2" id="KW-1133">Transmembrane helix</keyword>
<proteinExistence type="predicted"/>
<feature type="compositionally biased region" description="Low complexity" evidence="1">
    <location>
        <begin position="1703"/>
        <end position="1712"/>
    </location>
</feature>
<keyword evidence="3" id="KW-0732">Signal</keyword>
<dbReference type="InterPro" id="IPR000421">
    <property type="entry name" value="FA58C"/>
</dbReference>
<sequence length="1758" mass="190653">MNMRVSRLRGAVLVTGAALALSGVAAPAYSVTYTYSPLPQAKMTAVYTDSVEETGEGNNGPLARVLDGKTETYWHTKWQGTKDPLPHQFVIDLGSSVKDLGRITLTPRQSSNGSGRFGDFTVSVSNDGSCAKAETYVDPLSTSFTPVKEASIPVTPEAGTLASVDVDFNPVTARCVKVDIKSTWGGNGMPESVASLAEFQAFTVKASGEESEGEEDQEETTPSEPLEISIPEGAVEISDGVLTVRTHPYFPQVVDYRLGEKQLAGKFGDALKEIQIDGKSVSVNVGKPVVGEDKSSVTYPVSIPSIKGGSFNVVLSVKEQVLDYRITNIEDPDAQINRIHIPNLDLVSLNAAKDAKALLGGAHIDTNRNRSGDIWFDVAKSPDVHRTAWMVTASGHGLAAGFETNAIDDQTAKQNTSGNDRYVLAVRDEGGTKVGSVSPYEWVYRGGAVKKYAPEGGIGTEPDPFIKVKITDDANNDGVVDWQDSAIATRDVLRPFVGMNDTKNRVITRIPFNIVSQATHPFLRTLDDTKRVSLATDNLGQQVLLKGYQAEGHDSAQGDYGNNYNERAGGLKDLKTLVDEGKNWNATFGIHVNATESYSEAKCFSDGKNGFVDKDEHENGQAAPCELWMPPRLAWGWMNQAYYMNDAKDLATGNVFKRLEQLRKDFPKDSNLNWLYWDVYYKKGWQAEAFSRRMQEEQGWRIGSEWAYSLPTLSTWSHWANDEPYGGSENKGLNSTLIRFVQNSYRDTFNPHPMLGNTNVYEYEGWAGNVDYNKFHKTVWEKNLPAKFLQQSDIMSWKDPSGSEPGKITFKNGTEVTSALRKVSGFDVAPDRVITYDGATVYDKGDYLLPWKDGGKDRLYYYNPGNEARTWKLTKTWASQPNLKLYELTDTGRVEVANIPVNNGEVSLPVTKSSTAYVLYPTSDLPKTSTPNWGHGSGFKDPGFFSGTLDAYETSGEVAVVTSDLRNFQAEFGSGEGSLSQAIKLPAGDYSAWAWVEIERGKTREVSVSVKGSDGVQPAQYQSVKAGNPTTTVVDSGARNGTASDEKFKTHFQRVPVRFHTDGTELTFAVEVGDGEARVAVDDLRVVRFKEIDPNPTSETIVFTNFEDTDTGYWPFVTGSANGGDARTQLALRNEPYSQAGWWGAISQNQVAEKQKYLDNVLDGNWSLLAHEETSGLILRTTSASVPMKTHHTYRVTFDYQAAYDGDYQIVAGHDEATDADWTQVIDKRWSLKSARGKGWTDAQGRPGSGTQRFIAEIMAGDHPSFIGVMKTGGLRQGDLVIDNFRVEDLGVRPVTSIEATAAKASDSKRNYTVTTKIETFEDELSGVEHKLDVPEGWTATQDKDGSNTAKPGEPSVATWTVTAPKTSEPGDVVFTGRWKTGEGEDTGTARITIDPRKVELVNPIAGADLLVVDKSSEQLSGEPAPNGPAVAAIDGDPATYWHTQWSPTEVGYPHHITLQPKAAQDKTCTFTGLEYTPRQSQANGRMKTYEIYVSSDGQKWGNPVAKGQFTDGTVPTVVELPATEGKFVKLVGLDAQNGKAFGGAGEIRLGGTCGEKVDPTPGDDPTDEPSEDPQPKPAPKSNGKVSLDKEIVERGSSLSITGSGFAPEEKLKVTVDSDLATVFEGKADAHGGITVTWAVPEDLALGSHVVRIAGESVAEIEFEVVEPTPGPDPQPEPQPGPGPQPGSTPDHQPTPDPTEPSPGVVAPGVPGEDSVVAEKPAPRKGALSYTGVDVVGLFGAGVMLALAGVVVTRRRRA</sequence>
<dbReference type="InterPro" id="IPR035364">
    <property type="entry name" value="Beta_sandwich_GH101"/>
</dbReference>
<feature type="region of interest" description="Disordered" evidence="1">
    <location>
        <begin position="1545"/>
        <end position="1589"/>
    </location>
</feature>
<protein>
    <recommendedName>
        <fullName evidence="4">F5/8 type C domain-containing protein</fullName>
    </recommendedName>
</protein>
<dbReference type="SUPFAM" id="SSF49785">
    <property type="entry name" value="Galactose-binding domain-like"/>
    <property type="match status" value="2"/>
</dbReference>
<dbReference type="Proteomes" id="UP000275951">
    <property type="component" value="Chromosome"/>
</dbReference>
<dbReference type="InterPro" id="IPR025706">
    <property type="entry name" value="Endoa_GalNAc"/>
</dbReference>
<dbReference type="GO" id="GO:0033926">
    <property type="term" value="F:endo-alpha-N-acetylgalactosaminidase activity"/>
    <property type="evidence" value="ECO:0007669"/>
    <property type="project" value="InterPro"/>
</dbReference>
<dbReference type="Pfam" id="PF18080">
    <property type="entry name" value="Gal_mutarotas_3"/>
    <property type="match status" value="1"/>
</dbReference>
<evidence type="ECO:0000256" key="2">
    <source>
        <dbReference type="SAM" id="Phobius"/>
    </source>
</evidence>
<feature type="region of interest" description="Disordered" evidence="1">
    <location>
        <begin position="1666"/>
        <end position="1724"/>
    </location>
</feature>
<dbReference type="Gene3D" id="2.60.120.260">
    <property type="entry name" value="Galactose-binding domain-like"/>
    <property type="match status" value="4"/>
</dbReference>
<feature type="signal peptide" evidence="3">
    <location>
        <begin position="1"/>
        <end position="25"/>
    </location>
</feature>
<name>A0A3S9QNU2_9ACTO</name>
<keyword evidence="2" id="KW-0812">Transmembrane</keyword>
<feature type="chain" id="PRO_5039200830" description="F5/8 type C domain-containing protein" evidence="3">
    <location>
        <begin position="26"/>
        <end position="1758"/>
    </location>
</feature>
<dbReference type="Pfam" id="PF17451">
    <property type="entry name" value="Glyco_hyd_101C"/>
    <property type="match status" value="1"/>
</dbReference>
<feature type="compositionally biased region" description="Acidic residues" evidence="1">
    <location>
        <begin position="209"/>
        <end position="221"/>
    </location>
</feature>
<feature type="compositionally biased region" description="Pro residues" evidence="1">
    <location>
        <begin position="1669"/>
        <end position="1701"/>
    </location>
</feature>
<evidence type="ECO:0000313" key="6">
    <source>
        <dbReference type="Proteomes" id="UP000275951"/>
    </source>
</evidence>
<evidence type="ECO:0000256" key="3">
    <source>
        <dbReference type="SAM" id="SignalP"/>
    </source>
</evidence>
<evidence type="ECO:0000259" key="4">
    <source>
        <dbReference type="PROSITE" id="PS50022"/>
    </source>
</evidence>
<evidence type="ECO:0000256" key="1">
    <source>
        <dbReference type="SAM" id="MobiDB-lite"/>
    </source>
</evidence>
<dbReference type="Pfam" id="PF17974">
    <property type="entry name" value="GalBD_like"/>
    <property type="match status" value="1"/>
</dbReference>
<dbReference type="GO" id="GO:0030246">
    <property type="term" value="F:carbohydrate binding"/>
    <property type="evidence" value="ECO:0007669"/>
    <property type="project" value="InterPro"/>
</dbReference>
<dbReference type="InterPro" id="IPR040502">
    <property type="entry name" value="GH101_dom-6"/>
</dbReference>
<feature type="domain" description="F5/8 type C" evidence="4">
    <location>
        <begin position="26"/>
        <end position="184"/>
    </location>
</feature>
<dbReference type="Gene3D" id="3.20.20.80">
    <property type="entry name" value="Glycosidases"/>
    <property type="match status" value="1"/>
</dbReference>
<dbReference type="CDD" id="cd14244">
    <property type="entry name" value="GH_101_like"/>
    <property type="match status" value="1"/>
</dbReference>
<dbReference type="InterPro" id="IPR008979">
    <property type="entry name" value="Galactose-bd-like_sf"/>
</dbReference>
<feature type="transmembrane region" description="Helical" evidence="2">
    <location>
        <begin position="1727"/>
        <end position="1752"/>
    </location>
</feature>
<keyword evidence="2" id="KW-0472">Membrane</keyword>
<dbReference type="Gene3D" id="2.70.98.10">
    <property type="match status" value="1"/>
</dbReference>
<feature type="domain" description="F5/8 type C" evidence="4">
    <location>
        <begin position="1393"/>
        <end position="1553"/>
    </location>
</feature>
<dbReference type="PROSITE" id="PS50022">
    <property type="entry name" value="FA58C_3"/>
    <property type="match status" value="2"/>
</dbReference>